<evidence type="ECO:0000313" key="3">
    <source>
        <dbReference type="Proteomes" id="UP000192257"/>
    </source>
</evidence>
<reference evidence="2 3" key="1">
    <citation type="submission" date="2017-03" db="EMBL/GenBank/DDBJ databases">
        <title>An alternative strategy for trypanosome survival in the mammalian bloodstream revealed through genome and transcriptome analysis of the ubiquitous bovine parasite Trypanosoma (Megatrypanum) theileri.</title>
        <authorList>
            <person name="Kelly S."/>
            <person name="Ivens A."/>
            <person name="Mott A."/>
            <person name="O'Neill E."/>
            <person name="Emms D."/>
            <person name="Macleod O."/>
            <person name="Voorheis P."/>
            <person name="Matthews J."/>
            <person name="Matthews K."/>
            <person name="Carrington M."/>
        </authorList>
    </citation>
    <scope>NUCLEOTIDE SEQUENCE [LARGE SCALE GENOMIC DNA]</scope>
    <source>
        <strain evidence="2">Edinburgh</strain>
    </source>
</reference>
<gene>
    <name evidence="2" type="ORF">TM35_000152020</name>
</gene>
<feature type="compositionally biased region" description="Polar residues" evidence="1">
    <location>
        <begin position="138"/>
        <end position="155"/>
    </location>
</feature>
<accession>A0A1X0NVY3</accession>
<dbReference type="GeneID" id="39985634"/>
<evidence type="ECO:0000256" key="1">
    <source>
        <dbReference type="SAM" id="MobiDB-lite"/>
    </source>
</evidence>
<dbReference type="RefSeq" id="XP_028882837.1">
    <property type="nucleotide sequence ID" value="XM_029025854.1"/>
</dbReference>
<feature type="region of interest" description="Disordered" evidence="1">
    <location>
        <begin position="1"/>
        <end position="23"/>
    </location>
</feature>
<dbReference type="AlphaFoldDB" id="A0A1X0NVY3"/>
<proteinExistence type="predicted"/>
<dbReference type="Proteomes" id="UP000192257">
    <property type="component" value="Unassembled WGS sequence"/>
</dbReference>
<name>A0A1X0NVY3_9TRYP</name>
<feature type="region of interest" description="Disordered" evidence="1">
    <location>
        <begin position="138"/>
        <end position="185"/>
    </location>
</feature>
<dbReference type="OrthoDB" id="10598363at2759"/>
<protein>
    <submittedName>
        <fullName evidence="2">Uncharacterized protein</fullName>
    </submittedName>
</protein>
<dbReference type="EMBL" id="NBCO01000015">
    <property type="protein sequence ID" value="ORC88771.1"/>
    <property type="molecule type" value="Genomic_DNA"/>
</dbReference>
<dbReference type="VEuPathDB" id="TriTrypDB:TM35_000152020"/>
<organism evidence="2 3">
    <name type="scientific">Trypanosoma theileri</name>
    <dbReference type="NCBI Taxonomy" id="67003"/>
    <lineage>
        <taxon>Eukaryota</taxon>
        <taxon>Discoba</taxon>
        <taxon>Euglenozoa</taxon>
        <taxon>Kinetoplastea</taxon>
        <taxon>Metakinetoplastina</taxon>
        <taxon>Trypanosomatida</taxon>
        <taxon>Trypanosomatidae</taxon>
        <taxon>Trypanosoma</taxon>
    </lineage>
</organism>
<evidence type="ECO:0000313" key="2">
    <source>
        <dbReference type="EMBL" id="ORC88771.1"/>
    </source>
</evidence>
<feature type="compositionally biased region" description="Polar residues" evidence="1">
    <location>
        <begin position="1"/>
        <end position="14"/>
    </location>
</feature>
<comment type="caution">
    <text evidence="2">The sequence shown here is derived from an EMBL/GenBank/DDBJ whole genome shotgun (WGS) entry which is preliminary data.</text>
</comment>
<sequence length="185" mass="20773">MFTRSSGTEQTPSGVLTRHSSRDIKSPSWELLRSDDFSSSPTVDTNSETRWVLDITDLQLPKRKYPEDILSTSPGPSPPQTLVDYLLQGIPAAAAVHKSRDFTGRNNFTLEGKVNEELWSLLLPPEPIVHPATHHMQTVSGFSTGEDSKEINTPLQQQQQEDEEEGKERIAAVPLLRRNDRRMTP</sequence>
<keyword evidence="3" id="KW-1185">Reference proteome</keyword>